<feature type="compositionally biased region" description="Low complexity" evidence="1">
    <location>
        <begin position="165"/>
        <end position="181"/>
    </location>
</feature>
<protein>
    <submittedName>
        <fullName evidence="2">Uncharacterized protein</fullName>
    </submittedName>
</protein>
<evidence type="ECO:0000313" key="3">
    <source>
        <dbReference type="Proteomes" id="UP000041254"/>
    </source>
</evidence>
<feature type="region of interest" description="Disordered" evidence="1">
    <location>
        <begin position="1"/>
        <end position="40"/>
    </location>
</feature>
<dbReference type="VEuPathDB" id="CryptoDB:Vbra_5655"/>
<dbReference type="InParanoid" id="A0A0G4F420"/>
<sequence length="408" mass="44951">MDLVQVQRGAVREPRTTSSSSTSSVPAEHRTLSPVTTPPATYRYSVAPSTSQEHLSTPNSRLRFCACESAAVCIKTAVHESGLIEPLMSHLLREQSLANPLRRHLLYGTTENEKAEERQSLYEPGRMSRRSSALFDRMLRGDRSFQEPARFDGLPFTPFLSAASPATSSSAITPTQSSAPAPFSPLPPSPPSYVLEGMQSGEFAMAAVKRSTISSLPTDVSERGGLPLDGLSAPKVDEVTQRRLRLEQQQRRSLRTFYIPWPLFPHTRRRRRFNWTTSIYRIADSEDDLPCRRSKVGEGKPQAVSDHFLPHTTSFCVYFPLLHHCIIDGHQLAAPSSVLRFGTVGQAAVCLKKENAEGLGGPQGRMAVVHNEALMQHMPAEAALSHPARAESSGGGTLRMWSVTTRPR</sequence>
<evidence type="ECO:0000256" key="1">
    <source>
        <dbReference type="SAM" id="MobiDB-lite"/>
    </source>
</evidence>
<keyword evidence="3" id="KW-1185">Reference proteome</keyword>
<feature type="region of interest" description="Disordered" evidence="1">
    <location>
        <begin position="165"/>
        <end position="184"/>
    </location>
</feature>
<feature type="region of interest" description="Disordered" evidence="1">
    <location>
        <begin position="386"/>
        <end position="408"/>
    </location>
</feature>
<gene>
    <name evidence="2" type="ORF">Vbra_5655</name>
</gene>
<dbReference type="Proteomes" id="UP000041254">
    <property type="component" value="Unassembled WGS sequence"/>
</dbReference>
<dbReference type="EMBL" id="CDMY01000366">
    <property type="protein sequence ID" value="CEM06461.1"/>
    <property type="molecule type" value="Genomic_DNA"/>
</dbReference>
<dbReference type="AlphaFoldDB" id="A0A0G4F420"/>
<proteinExistence type="predicted"/>
<accession>A0A0G4F420</accession>
<name>A0A0G4F420_VITBC</name>
<organism evidence="2 3">
    <name type="scientific">Vitrella brassicaformis (strain CCMP3155)</name>
    <dbReference type="NCBI Taxonomy" id="1169540"/>
    <lineage>
        <taxon>Eukaryota</taxon>
        <taxon>Sar</taxon>
        <taxon>Alveolata</taxon>
        <taxon>Colpodellida</taxon>
        <taxon>Vitrellaceae</taxon>
        <taxon>Vitrella</taxon>
    </lineage>
</organism>
<evidence type="ECO:0000313" key="2">
    <source>
        <dbReference type="EMBL" id="CEM06461.1"/>
    </source>
</evidence>
<reference evidence="2 3" key="1">
    <citation type="submission" date="2014-11" db="EMBL/GenBank/DDBJ databases">
        <authorList>
            <person name="Zhu J."/>
            <person name="Qi W."/>
            <person name="Song R."/>
        </authorList>
    </citation>
    <scope>NUCLEOTIDE SEQUENCE [LARGE SCALE GENOMIC DNA]</scope>
</reference>